<reference evidence="1" key="1">
    <citation type="submission" date="2020-08" db="EMBL/GenBank/DDBJ databases">
        <title>Multicomponent nature underlies the extraordinary mechanical properties of spider dragline silk.</title>
        <authorList>
            <person name="Kono N."/>
            <person name="Nakamura H."/>
            <person name="Mori M."/>
            <person name="Yoshida Y."/>
            <person name="Ohtoshi R."/>
            <person name="Malay A.D."/>
            <person name="Moran D.A.P."/>
            <person name="Tomita M."/>
            <person name="Numata K."/>
            <person name="Arakawa K."/>
        </authorList>
    </citation>
    <scope>NUCLEOTIDE SEQUENCE</scope>
</reference>
<dbReference type="Proteomes" id="UP000886998">
    <property type="component" value="Unassembled WGS sequence"/>
</dbReference>
<evidence type="ECO:0000313" key="1">
    <source>
        <dbReference type="EMBL" id="GFS55550.1"/>
    </source>
</evidence>
<name>A0A8X6JRY9_9ARAC</name>
<dbReference type="AlphaFoldDB" id="A0A8X6JRY9"/>
<gene>
    <name evidence="1" type="ORF">TNIN_17551</name>
</gene>
<protein>
    <submittedName>
        <fullName evidence="1">Uncharacterized protein</fullName>
    </submittedName>
</protein>
<accession>A0A8X6JRY9</accession>
<evidence type="ECO:0000313" key="2">
    <source>
        <dbReference type="Proteomes" id="UP000886998"/>
    </source>
</evidence>
<organism evidence="1 2">
    <name type="scientific">Trichonephila inaurata madagascariensis</name>
    <dbReference type="NCBI Taxonomy" id="2747483"/>
    <lineage>
        <taxon>Eukaryota</taxon>
        <taxon>Metazoa</taxon>
        <taxon>Ecdysozoa</taxon>
        <taxon>Arthropoda</taxon>
        <taxon>Chelicerata</taxon>
        <taxon>Arachnida</taxon>
        <taxon>Araneae</taxon>
        <taxon>Araneomorphae</taxon>
        <taxon>Entelegynae</taxon>
        <taxon>Araneoidea</taxon>
        <taxon>Nephilidae</taxon>
        <taxon>Trichonephila</taxon>
        <taxon>Trichonephila inaurata</taxon>
    </lineage>
</organism>
<dbReference type="EMBL" id="BMAV01027033">
    <property type="protein sequence ID" value="GFS55550.1"/>
    <property type="molecule type" value="Genomic_DNA"/>
</dbReference>
<sequence length="99" mass="11245">MLSALKYVAFWPGNLAKTCSLIFRESLFLGHKIEFPDRFSVSETDDTIISSTMDSLTTHILRVFPQYLLLIGSHSSTFRCRDAEANLQNPVHGVRFSYS</sequence>
<comment type="caution">
    <text evidence="1">The sequence shown here is derived from an EMBL/GenBank/DDBJ whole genome shotgun (WGS) entry which is preliminary data.</text>
</comment>
<keyword evidence="2" id="KW-1185">Reference proteome</keyword>
<proteinExistence type="predicted"/>